<feature type="transmembrane region" description="Helical" evidence="14">
    <location>
        <begin position="181"/>
        <end position="201"/>
    </location>
</feature>
<feature type="active site" evidence="15">
    <location>
        <position position="60"/>
    </location>
</feature>
<evidence type="ECO:0000256" key="6">
    <source>
        <dbReference type="ARBA" id="ARBA00022723"/>
    </source>
</evidence>
<name>A0A1V9ES10_9BACT</name>
<dbReference type="PANTHER" id="PTHR39188">
    <property type="entry name" value="MEMBRANE-ASSOCIATED ZINC METALLOPROTEASE M50B"/>
    <property type="match status" value="1"/>
</dbReference>
<keyword evidence="5 14" id="KW-0812">Transmembrane</keyword>
<dbReference type="Gene3D" id="3.10.580.10">
    <property type="entry name" value="CBS-domain"/>
    <property type="match status" value="1"/>
</dbReference>
<keyword evidence="11 14" id="KW-0482">Metalloprotease</keyword>
<dbReference type="EMBL" id="LWBP01000231">
    <property type="protein sequence ID" value="OQP48937.1"/>
    <property type="molecule type" value="Genomic_DNA"/>
</dbReference>
<dbReference type="PIRSF" id="PIRSF006404">
    <property type="entry name" value="UCP006404_Pept_M50_CBS"/>
    <property type="match status" value="1"/>
</dbReference>
<evidence type="ECO:0000256" key="13">
    <source>
        <dbReference type="ARBA" id="ARBA00023136"/>
    </source>
</evidence>
<evidence type="ECO:0000256" key="7">
    <source>
        <dbReference type="ARBA" id="ARBA00022737"/>
    </source>
</evidence>
<dbReference type="InterPro" id="IPR016483">
    <property type="entry name" value="UCP006404_Pept_M50_CBS"/>
</dbReference>
<evidence type="ECO:0000256" key="10">
    <source>
        <dbReference type="ARBA" id="ARBA00022989"/>
    </source>
</evidence>
<dbReference type="AlphaFoldDB" id="A0A1V9ES10"/>
<dbReference type="STRING" id="550983.A4R26_31340"/>
<keyword evidence="10 14" id="KW-1133">Transmembrane helix</keyword>
<keyword evidence="7" id="KW-0677">Repeat</keyword>
<evidence type="ECO:0000313" key="20">
    <source>
        <dbReference type="Proteomes" id="UP000192276"/>
    </source>
</evidence>
<feature type="transmembrane region" description="Helical" evidence="14">
    <location>
        <begin position="140"/>
        <end position="160"/>
    </location>
</feature>
<dbReference type="InterPro" id="IPR046342">
    <property type="entry name" value="CBS_dom_sf"/>
</dbReference>
<feature type="binding site" evidence="16">
    <location>
        <position position="63"/>
    </location>
    <ligand>
        <name>Zn(2+)</name>
        <dbReference type="ChEBI" id="CHEBI:29105"/>
        <note>catalytic</note>
    </ligand>
</feature>
<protein>
    <recommendedName>
        <fullName evidence="14">Zinc metalloprotease</fullName>
    </recommendedName>
</protein>
<dbReference type="CDD" id="cd06164">
    <property type="entry name" value="S2P-M50_SpoIVFB_CBS"/>
    <property type="match status" value="1"/>
</dbReference>
<keyword evidence="8 14" id="KW-0378">Hydrolase</keyword>
<evidence type="ECO:0000259" key="17">
    <source>
        <dbReference type="Pfam" id="PF00571"/>
    </source>
</evidence>
<dbReference type="InterPro" id="IPR000644">
    <property type="entry name" value="CBS_dom"/>
</dbReference>
<feature type="domain" description="Peptidase M50" evidence="18">
    <location>
        <begin position="48"/>
        <end position="120"/>
    </location>
</feature>
<evidence type="ECO:0000256" key="3">
    <source>
        <dbReference type="ARBA" id="ARBA00022475"/>
    </source>
</evidence>
<evidence type="ECO:0000256" key="15">
    <source>
        <dbReference type="PIRSR" id="PIRSR006404-1"/>
    </source>
</evidence>
<keyword evidence="9 14" id="KW-0862">Zinc</keyword>
<feature type="transmembrane region" description="Helical" evidence="14">
    <location>
        <begin position="207"/>
        <end position="226"/>
    </location>
</feature>
<evidence type="ECO:0000259" key="18">
    <source>
        <dbReference type="Pfam" id="PF02163"/>
    </source>
</evidence>
<feature type="transmembrane region" description="Helical" evidence="14">
    <location>
        <begin position="99"/>
        <end position="120"/>
    </location>
</feature>
<dbReference type="Pfam" id="PF00571">
    <property type="entry name" value="CBS"/>
    <property type="match status" value="1"/>
</dbReference>
<evidence type="ECO:0000256" key="12">
    <source>
        <dbReference type="ARBA" id="ARBA00023122"/>
    </source>
</evidence>
<comment type="similarity">
    <text evidence="2 14">Belongs to the peptidase M50B family.</text>
</comment>
<dbReference type="GO" id="GO:0005886">
    <property type="term" value="C:plasma membrane"/>
    <property type="evidence" value="ECO:0007669"/>
    <property type="project" value="UniProtKB-SubCell"/>
</dbReference>
<comment type="subcellular location">
    <subcellularLocation>
        <location evidence="1 14">Cell membrane</location>
        <topology evidence="1 14">Multi-pass membrane protein</topology>
    </subcellularLocation>
</comment>
<keyword evidence="3 14" id="KW-1003">Cell membrane</keyword>
<comment type="caution">
    <text evidence="19">The sequence shown here is derived from an EMBL/GenBank/DDBJ whole genome shotgun (WGS) entry which is preliminary data.</text>
</comment>
<keyword evidence="20" id="KW-1185">Reference proteome</keyword>
<feature type="binding site" evidence="16">
    <location>
        <position position="59"/>
    </location>
    <ligand>
        <name>Zn(2+)</name>
        <dbReference type="ChEBI" id="CHEBI:29105"/>
        <note>catalytic</note>
    </ligand>
</feature>
<evidence type="ECO:0000256" key="1">
    <source>
        <dbReference type="ARBA" id="ARBA00004651"/>
    </source>
</evidence>
<comment type="cofactor">
    <cofactor evidence="14 16">
        <name>Zn(2+)</name>
        <dbReference type="ChEBI" id="CHEBI:29105"/>
    </cofactor>
    <text evidence="14 16">Binds 1 zinc ion per subunit.</text>
</comment>
<dbReference type="OrthoDB" id="9800627at2"/>
<evidence type="ECO:0000256" key="5">
    <source>
        <dbReference type="ARBA" id="ARBA00022692"/>
    </source>
</evidence>
<organism evidence="19 20">
    <name type="scientific">Niastella populi</name>
    <dbReference type="NCBI Taxonomy" id="550983"/>
    <lineage>
        <taxon>Bacteria</taxon>
        <taxon>Pseudomonadati</taxon>
        <taxon>Bacteroidota</taxon>
        <taxon>Chitinophagia</taxon>
        <taxon>Chitinophagales</taxon>
        <taxon>Chitinophagaceae</taxon>
        <taxon>Niastella</taxon>
    </lineage>
</organism>
<keyword evidence="13 14" id="KW-0472">Membrane</keyword>
<dbReference type="Proteomes" id="UP000192276">
    <property type="component" value="Unassembled WGS sequence"/>
</dbReference>
<feature type="binding site" evidence="16">
    <location>
        <position position="163"/>
    </location>
    <ligand>
        <name>Zn(2+)</name>
        <dbReference type="ChEBI" id="CHEBI:29105"/>
        <note>catalytic</note>
    </ligand>
</feature>
<evidence type="ECO:0000256" key="2">
    <source>
        <dbReference type="ARBA" id="ARBA00007931"/>
    </source>
</evidence>
<evidence type="ECO:0000256" key="9">
    <source>
        <dbReference type="ARBA" id="ARBA00022833"/>
    </source>
</evidence>
<feature type="transmembrane region" description="Helical" evidence="14">
    <location>
        <begin position="12"/>
        <end position="30"/>
    </location>
</feature>
<evidence type="ECO:0000256" key="14">
    <source>
        <dbReference type="PIRNR" id="PIRNR006404"/>
    </source>
</evidence>
<evidence type="ECO:0000256" key="11">
    <source>
        <dbReference type="ARBA" id="ARBA00023049"/>
    </source>
</evidence>
<evidence type="ECO:0000256" key="16">
    <source>
        <dbReference type="PIRSR" id="PIRSR006404-2"/>
    </source>
</evidence>
<proteinExistence type="inferred from homology"/>
<dbReference type="RefSeq" id="WP_081170267.1">
    <property type="nucleotide sequence ID" value="NZ_LWBP01000231.1"/>
</dbReference>
<keyword evidence="12" id="KW-0129">CBS domain</keyword>
<sequence length="373" mass="41685">MRGSYKMLTIRGISLHIHWTFLLLIGWVLLVNAATGNNVEQLTWSLLFLAAVFACITLHELGHAMMAARFGIKAKNIVLLPIGGIASIEKFPENPRQELAISIAGPLVNLAIAGLLWLFIPNIPLIDDEQHMTIMHGHDFIYNLRIVNVILAVFNLILAFPMDGGRILRALLGFKLNYIQATTIAATVGKIIAILFIVAGIVLINPILPAIGIFIIFSAGAEEYYLRLKSLVKGIKLNEVLMYDYNSLQANMTVQEAANVLNSNHSKYFILMDGITPTGTINRMEIIKELADMHYNEPIKNLVKEKPELLNGNKEIDTVLEKLARNDERIYPVMDNSNFIGVVNLNHIIEYLLLNKVNTKEYGRIRSLAGLLH</sequence>
<reference evidence="20" key="1">
    <citation type="submission" date="2016-04" db="EMBL/GenBank/DDBJ databases">
        <authorList>
            <person name="Chen L."/>
            <person name="Zhuang W."/>
            <person name="Wang G."/>
        </authorList>
    </citation>
    <scope>NUCLEOTIDE SEQUENCE [LARGE SCALE GENOMIC DNA]</scope>
    <source>
        <strain evidence="20">208</strain>
    </source>
</reference>
<evidence type="ECO:0000256" key="8">
    <source>
        <dbReference type="ARBA" id="ARBA00022801"/>
    </source>
</evidence>
<dbReference type="GO" id="GO:0046872">
    <property type="term" value="F:metal ion binding"/>
    <property type="evidence" value="ECO:0007669"/>
    <property type="project" value="UniProtKB-UniRule"/>
</dbReference>
<accession>A0A1V9ES10</accession>
<dbReference type="GO" id="GO:0006508">
    <property type="term" value="P:proteolysis"/>
    <property type="evidence" value="ECO:0007669"/>
    <property type="project" value="UniProtKB-KW"/>
</dbReference>
<keyword evidence="6 14" id="KW-0479">Metal-binding</keyword>
<dbReference type="GO" id="GO:0008237">
    <property type="term" value="F:metallopeptidase activity"/>
    <property type="evidence" value="ECO:0007669"/>
    <property type="project" value="UniProtKB-UniRule"/>
</dbReference>
<dbReference type="InterPro" id="IPR008915">
    <property type="entry name" value="Peptidase_M50"/>
</dbReference>
<evidence type="ECO:0000313" key="19">
    <source>
        <dbReference type="EMBL" id="OQP48937.1"/>
    </source>
</evidence>
<dbReference type="Pfam" id="PF02163">
    <property type="entry name" value="Peptidase_M50"/>
    <property type="match status" value="1"/>
</dbReference>
<feature type="transmembrane region" description="Helical" evidence="14">
    <location>
        <begin position="42"/>
        <end position="61"/>
    </location>
</feature>
<gene>
    <name evidence="19" type="ORF">A4R26_31340</name>
</gene>
<feature type="domain" description="CBS" evidence="17">
    <location>
        <begin position="303"/>
        <end position="353"/>
    </location>
</feature>
<evidence type="ECO:0000256" key="4">
    <source>
        <dbReference type="ARBA" id="ARBA00022670"/>
    </source>
</evidence>
<keyword evidence="4 14" id="KW-0645">Protease</keyword>
<dbReference type="SUPFAM" id="SSF54631">
    <property type="entry name" value="CBS-domain pair"/>
    <property type="match status" value="1"/>
</dbReference>
<dbReference type="PANTHER" id="PTHR39188:SF3">
    <property type="entry name" value="STAGE IV SPORULATION PROTEIN FB"/>
    <property type="match status" value="1"/>
</dbReference>